<dbReference type="InterPro" id="IPR004045">
    <property type="entry name" value="Glutathione_S-Trfase_N"/>
</dbReference>
<reference evidence="2 3" key="1">
    <citation type="submission" date="2017-06" db="EMBL/GenBank/DDBJ databases">
        <title>Biodegradation of gentamicin by bacterial consortia AMQD4 in synthetic medium and raw gentamicin sewage.</title>
        <authorList>
            <person name="Chang H."/>
            <person name="Feng Y."/>
            <person name="Li Z."/>
            <person name="Xue J."/>
            <person name="Cheng D."/>
        </authorList>
    </citation>
    <scope>NUCLEOTIDE SEQUENCE [LARGE SCALE GENOMIC DNA]</scope>
    <source>
        <strain evidence="2 3">BZC3</strain>
    </source>
</reference>
<dbReference type="GO" id="GO:0006749">
    <property type="term" value="P:glutathione metabolic process"/>
    <property type="evidence" value="ECO:0007669"/>
    <property type="project" value="TreeGrafter"/>
</dbReference>
<evidence type="ECO:0000259" key="1">
    <source>
        <dbReference type="PROSITE" id="PS50404"/>
    </source>
</evidence>
<dbReference type="Gene3D" id="1.20.1050.10">
    <property type="match status" value="1"/>
</dbReference>
<feature type="domain" description="GST N-terminal" evidence="1">
    <location>
        <begin position="1"/>
        <end position="81"/>
    </location>
</feature>
<dbReference type="InterPro" id="IPR036249">
    <property type="entry name" value="Thioredoxin-like_sf"/>
</dbReference>
<accession>A0A1Z3LVY0</accession>
<name>A0A1Z3LVY0_BREDI</name>
<dbReference type="CDD" id="cd03194">
    <property type="entry name" value="GST_C_3"/>
    <property type="match status" value="1"/>
</dbReference>
<dbReference type="Gene3D" id="3.40.30.10">
    <property type="entry name" value="Glutaredoxin"/>
    <property type="match status" value="1"/>
</dbReference>
<proteinExistence type="predicted"/>
<dbReference type="SUPFAM" id="SSF47616">
    <property type="entry name" value="GST C-terminal domain-like"/>
    <property type="match status" value="1"/>
</dbReference>
<organism evidence="2 3">
    <name type="scientific">Brevundimonas diminuta</name>
    <name type="common">Pseudomonas diminuta</name>
    <dbReference type="NCBI Taxonomy" id="293"/>
    <lineage>
        <taxon>Bacteria</taxon>
        <taxon>Pseudomonadati</taxon>
        <taxon>Pseudomonadota</taxon>
        <taxon>Alphaproteobacteria</taxon>
        <taxon>Caulobacterales</taxon>
        <taxon>Caulobacteraceae</taxon>
        <taxon>Brevundimonas</taxon>
    </lineage>
</organism>
<dbReference type="SUPFAM" id="SSF52833">
    <property type="entry name" value="Thioredoxin-like"/>
    <property type="match status" value="1"/>
</dbReference>
<dbReference type="GO" id="GO:0006559">
    <property type="term" value="P:L-phenylalanine catabolic process"/>
    <property type="evidence" value="ECO:0007669"/>
    <property type="project" value="TreeGrafter"/>
</dbReference>
<dbReference type="RefSeq" id="WP_088410201.1">
    <property type="nucleotide sequence ID" value="NZ_CP021995.1"/>
</dbReference>
<dbReference type="GO" id="GO:0016034">
    <property type="term" value="F:maleylacetoacetate isomerase activity"/>
    <property type="evidence" value="ECO:0007669"/>
    <property type="project" value="TreeGrafter"/>
</dbReference>
<dbReference type="Pfam" id="PF13409">
    <property type="entry name" value="GST_N_2"/>
    <property type="match status" value="1"/>
</dbReference>
<dbReference type="Proteomes" id="UP000197024">
    <property type="component" value="Chromosome"/>
</dbReference>
<dbReference type="InterPro" id="IPR036282">
    <property type="entry name" value="Glutathione-S-Trfase_C_sf"/>
</dbReference>
<keyword evidence="2" id="KW-0808">Transferase</keyword>
<sequence length="218" mass="24237">MELIVGPRLFSTWSLRPWLVLRRAGAVFDTREVWYRSEAEKAELRRLSPSGFVPLLKVEGETIWDTLSISEWAAERYPEAHLWPVDPIARALARSATAEMHSGFHALRDLCGMGPDHPMAGDARSPAPSDPGLDRDLARLVVLWTQMRERFGAGGPWLFGDWSIADAFFTPVAARVRHYQIDLSAHGDDGTAAAYVAALLAQPLFREWEAAALSSNVD</sequence>
<evidence type="ECO:0000313" key="2">
    <source>
        <dbReference type="EMBL" id="ASD26167.1"/>
    </source>
</evidence>
<dbReference type="PANTHER" id="PTHR42673:SF4">
    <property type="entry name" value="MALEYLACETOACETATE ISOMERASE"/>
    <property type="match status" value="1"/>
</dbReference>
<dbReference type="GO" id="GO:0004364">
    <property type="term" value="F:glutathione transferase activity"/>
    <property type="evidence" value="ECO:0007669"/>
    <property type="project" value="TreeGrafter"/>
</dbReference>
<evidence type="ECO:0000313" key="3">
    <source>
        <dbReference type="Proteomes" id="UP000197024"/>
    </source>
</evidence>
<dbReference type="PROSITE" id="PS50404">
    <property type="entry name" value="GST_NTER"/>
    <property type="match status" value="1"/>
</dbReference>
<dbReference type="AlphaFoldDB" id="A0A1Z3LVY0"/>
<dbReference type="STRING" id="293.GCA_000988015_01901"/>
<gene>
    <name evidence="2" type="ORF">CD943_04230</name>
</gene>
<dbReference type="EMBL" id="CP021995">
    <property type="protein sequence ID" value="ASD26167.1"/>
    <property type="molecule type" value="Genomic_DNA"/>
</dbReference>
<reference evidence="2 3" key="2">
    <citation type="submission" date="2017-06" db="EMBL/GenBank/DDBJ databases">
        <authorList>
            <person name="Kim H.J."/>
            <person name="Triplett B.A."/>
        </authorList>
    </citation>
    <scope>NUCLEOTIDE SEQUENCE [LARGE SCALE GENOMIC DNA]</scope>
    <source>
        <strain evidence="2 3">BZC3</strain>
    </source>
</reference>
<protein>
    <submittedName>
        <fullName evidence="2">Glutathione S-transferase</fullName>
    </submittedName>
</protein>
<dbReference type="PANTHER" id="PTHR42673">
    <property type="entry name" value="MALEYLACETOACETATE ISOMERASE"/>
    <property type="match status" value="1"/>
</dbReference>